<organism evidence="2">
    <name type="scientific">viral metagenome</name>
    <dbReference type="NCBI Taxonomy" id="1070528"/>
    <lineage>
        <taxon>unclassified sequences</taxon>
        <taxon>metagenomes</taxon>
        <taxon>organismal metagenomes</taxon>
    </lineage>
</organism>
<evidence type="ECO:0000256" key="1">
    <source>
        <dbReference type="SAM" id="MobiDB-lite"/>
    </source>
</evidence>
<feature type="region of interest" description="Disordered" evidence="1">
    <location>
        <begin position="78"/>
        <end position="114"/>
    </location>
</feature>
<protein>
    <recommendedName>
        <fullName evidence="3">Rho termination factor N-terminal domain-containing protein</fullName>
    </recommendedName>
</protein>
<accession>A0A6C0JJ40</accession>
<sequence>MDRLSLPELKQIARARHIKQYYILKRAELIQLLTLAELPASYRIEKMTIHELRDEAKKRNLRGFWGLRRERLVGLLFPEVQDTTPKQNEEDERETQEHHDPQEHDPKNVGVQKV</sequence>
<dbReference type="EMBL" id="MN740401">
    <property type="protein sequence ID" value="QHU04457.1"/>
    <property type="molecule type" value="Genomic_DNA"/>
</dbReference>
<dbReference type="AlphaFoldDB" id="A0A6C0JJ40"/>
<name>A0A6C0JJ40_9ZZZZ</name>
<evidence type="ECO:0008006" key="3">
    <source>
        <dbReference type="Google" id="ProtNLM"/>
    </source>
</evidence>
<evidence type="ECO:0000313" key="2">
    <source>
        <dbReference type="EMBL" id="QHU04457.1"/>
    </source>
</evidence>
<feature type="compositionally biased region" description="Basic and acidic residues" evidence="1">
    <location>
        <begin position="95"/>
        <end position="107"/>
    </location>
</feature>
<proteinExistence type="predicted"/>
<reference evidence="2" key="1">
    <citation type="journal article" date="2020" name="Nature">
        <title>Giant virus diversity and host interactions through global metagenomics.</title>
        <authorList>
            <person name="Schulz F."/>
            <person name="Roux S."/>
            <person name="Paez-Espino D."/>
            <person name="Jungbluth S."/>
            <person name="Walsh D.A."/>
            <person name="Denef V.J."/>
            <person name="McMahon K.D."/>
            <person name="Konstantinidis K.T."/>
            <person name="Eloe-Fadrosh E.A."/>
            <person name="Kyrpides N.C."/>
            <person name="Woyke T."/>
        </authorList>
    </citation>
    <scope>NUCLEOTIDE SEQUENCE</scope>
    <source>
        <strain evidence="2">GVMAG-M-3300027708-51</strain>
    </source>
</reference>